<dbReference type="EMBL" id="BPLR01004531">
    <property type="protein sequence ID" value="GIX95532.1"/>
    <property type="molecule type" value="Genomic_DNA"/>
</dbReference>
<protein>
    <submittedName>
        <fullName evidence="1">Uncharacterized protein</fullName>
    </submittedName>
</protein>
<accession>A0AAV4PK26</accession>
<evidence type="ECO:0000313" key="1">
    <source>
        <dbReference type="EMBL" id="GIX95532.1"/>
    </source>
</evidence>
<proteinExistence type="predicted"/>
<gene>
    <name evidence="1" type="ORF">CEXT_633501</name>
</gene>
<dbReference type="AlphaFoldDB" id="A0AAV4PK26"/>
<name>A0AAV4PK26_CAEEX</name>
<reference evidence="1 2" key="1">
    <citation type="submission" date="2021-06" db="EMBL/GenBank/DDBJ databases">
        <title>Caerostris extrusa draft genome.</title>
        <authorList>
            <person name="Kono N."/>
            <person name="Arakawa K."/>
        </authorList>
    </citation>
    <scope>NUCLEOTIDE SEQUENCE [LARGE SCALE GENOMIC DNA]</scope>
</reference>
<comment type="caution">
    <text evidence="1">The sequence shown here is derived from an EMBL/GenBank/DDBJ whole genome shotgun (WGS) entry which is preliminary data.</text>
</comment>
<dbReference type="Proteomes" id="UP001054945">
    <property type="component" value="Unassembled WGS sequence"/>
</dbReference>
<organism evidence="1 2">
    <name type="scientific">Caerostris extrusa</name>
    <name type="common">Bark spider</name>
    <name type="synonym">Caerostris bankana</name>
    <dbReference type="NCBI Taxonomy" id="172846"/>
    <lineage>
        <taxon>Eukaryota</taxon>
        <taxon>Metazoa</taxon>
        <taxon>Ecdysozoa</taxon>
        <taxon>Arthropoda</taxon>
        <taxon>Chelicerata</taxon>
        <taxon>Arachnida</taxon>
        <taxon>Araneae</taxon>
        <taxon>Araneomorphae</taxon>
        <taxon>Entelegynae</taxon>
        <taxon>Araneoidea</taxon>
        <taxon>Araneidae</taxon>
        <taxon>Caerostris</taxon>
    </lineage>
</organism>
<sequence length="66" mass="7752">MFIREIPLLSVTNNVHVLLHSAKETSSFVELEKPFLVIEWDCASSDEIHESRFNTFSNYRLHSERT</sequence>
<evidence type="ECO:0000313" key="2">
    <source>
        <dbReference type="Proteomes" id="UP001054945"/>
    </source>
</evidence>
<keyword evidence="2" id="KW-1185">Reference proteome</keyword>